<evidence type="ECO:0000313" key="1">
    <source>
        <dbReference type="EMBL" id="GET40045.1"/>
    </source>
</evidence>
<comment type="caution">
    <text evidence="1">The sequence shown here is derived from an EMBL/GenBank/DDBJ whole genome shotgun (WGS) entry which is preliminary data.</text>
</comment>
<dbReference type="RefSeq" id="WP_226585803.1">
    <property type="nucleotide sequence ID" value="NZ_BLAY01000080.1"/>
</dbReference>
<protein>
    <recommendedName>
        <fullName evidence="3">S-layer region-like protein</fullName>
    </recommendedName>
</protein>
<evidence type="ECO:0008006" key="3">
    <source>
        <dbReference type="Google" id="ProtNLM"/>
    </source>
</evidence>
<sequence length="115" mass="12783">MKYILIAVVLLLDYETNNSCDRNVNSFVRCNSRTIPPNPPLPRGGTAQAQPTAQQVLAAGVENKAETFTDVSPDHWAFKAVMTMYYCGAFRQATPPALIQRLTNVRNQDNPQSEN</sequence>
<accession>A0AAV3XIR6</accession>
<dbReference type="AlphaFoldDB" id="A0AAV3XIR6"/>
<reference evidence="1" key="1">
    <citation type="submission" date="2019-10" db="EMBL/GenBank/DDBJ databases">
        <title>Draft genome sequece of Microseira wollei NIES-4236.</title>
        <authorList>
            <person name="Yamaguchi H."/>
            <person name="Suzuki S."/>
            <person name="Kawachi M."/>
        </authorList>
    </citation>
    <scope>NUCLEOTIDE SEQUENCE</scope>
    <source>
        <strain evidence="1">NIES-4236</strain>
    </source>
</reference>
<evidence type="ECO:0000313" key="2">
    <source>
        <dbReference type="Proteomes" id="UP001050975"/>
    </source>
</evidence>
<name>A0AAV3XIR6_9CYAN</name>
<keyword evidence="2" id="KW-1185">Reference proteome</keyword>
<proteinExistence type="predicted"/>
<organism evidence="1 2">
    <name type="scientific">Microseira wollei NIES-4236</name>
    <dbReference type="NCBI Taxonomy" id="2530354"/>
    <lineage>
        <taxon>Bacteria</taxon>
        <taxon>Bacillati</taxon>
        <taxon>Cyanobacteriota</taxon>
        <taxon>Cyanophyceae</taxon>
        <taxon>Oscillatoriophycideae</taxon>
        <taxon>Aerosakkonematales</taxon>
        <taxon>Aerosakkonemataceae</taxon>
        <taxon>Microseira</taxon>
    </lineage>
</organism>
<dbReference type="Proteomes" id="UP001050975">
    <property type="component" value="Unassembled WGS sequence"/>
</dbReference>
<dbReference type="EMBL" id="BLAY01000080">
    <property type="protein sequence ID" value="GET40045.1"/>
    <property type="molecule type" value="Genomic_DNA"/>
</dbReference>
<gene>
    <name evidence="1" type="ORF">MiSe_48530</name>
</gene>